<keyword evidence="5" id="KW-0342">GTP-binding</keyword>
<dbReference type="InterPro" id="IPR035531">
    <property type="entry name" value="GTPBP1-like"/>
</dbReference>
<dbReference type="PANTHER" id="PTHR43721:SF3">
    <property type="entry name" value="GTP-BINDING PROTEIN 2"/>
    <property type="match status" value="1"/>
</dbReference>
<dbReference type="CDD" id="cd03708">
    <property type="entry name" value="GTPBP_III"/>
    <property type="match status" value="1"/>
</dbReference>
<keyword evidence="4" id="KW-0805">Transcription regulation</keyword>
<evidence type="ECO:0000256" key="7">
    <source>
        <dbReference type="ARBA" id="ARBA00023242"/>
    </source>
</evidence>
<comment type="subcellular location">
    <subcellularLocation>
        <location evidence="1">Nucleus</location>
    </subcellularLocation>
</comment>
<feature type="region of interest" description="Disordered" evidence="8">
    <location>
        <begin position="159"/>
        <end position="242"/>
    </location>
</feature>
<dbReference type="InterPro" id="IPR027417">
    <property type="entry name" value="P-loop_NTPase"/>
</dbReference>
<dbReference type="Gene3D" id="3.40.50.300">
    <property type="entry name" value="P-loop containing nucleotide triphosphate hydrolases"/>
    <property type="match status" value="1"/>
</dbReference>
<evidence type="ECO:0000256" key="1">
    <source>
        <dbReference type="ARBA" id="ARBA00004123"/>
    </source>
</evidence>
<reference evidence="10 11" key="1">
    <citation type="submission" date="2024-08" db="EMBL/GenBank/DDBJ databases">
        <authorList>
            <person name="Cucini C."/>
            <person name="Frati F."/>
        </authorList>
    </citation>
    <scope>NUCLEOTIDE SEQUENCE [LARGE SCALE GENOMIC DNA]</scope>
</reference>
<evidence type="ECO:0000259" key="9">
    <source>
        <dbReference type="PROSITE" id="PS51722"/>
    </source>
</evidence>
<evidence type="ECO:0000313" key="11">
    <source>
        <dbReference type="Proteomes" id="UP001642540"/>
    </source>
</evidence>
<feature type="domain" description="Tr-type G" evidence="9">
    <location>
        <begin position="412"/>
        <end position="637"/>
    </location>
</feature>
<dbReference type="InterPro" id="IPR050055">
    <property type="entry name" value="EF-Tu_GTPase"/>
</dbReference>
<keyword evidence="6" id="KW-0804">Transcription</keyword>
<feature type="region of interest" description="Disordered" evidence="8">
    <location>
        <begin position="1"/>
        <end position="42"/>
    </location>
</feature>
<name>A0ABP1S4Q2_9HEXA</name>
<evidence type="ECO:0000256" key="4">
    <source>
        <dbReference type="ARBA" id="ARBA00023015"/>
    </source>
</evidence>
<comment type="similarity">
    <text evidence="2">Belongs to the TRAFAC class translation factor GTPase superfamily. Classic translation factor GTPase family. EF-Tu/EF-1A subfamily.</text>
</comment>
<dbReference type="InterPro" id="IPR019403">
    <property type="entry name" value="Mediator_Med19_met"/>
</dbReference>
<dbReference type="EMBL" id="CAXLJM020000154">
    <property type="protein sequence ID" value="CAL8143362.1"/>
    <property type="molecule type" value="Genomic_DNA"/>
</dbReference>
<feature type="compositionally biased region" description="Basic and acidic residues" evidence="8">
    <location>
        <begin position="221"/>
        <end position="242"/>
    </location>
</feature>
<dbReference type="Pfam" id="PF00009">
    <property type="entry name" value="GTP_EFTU"/>
    <property type="match status" value="1"/>
</dbReference>
<feature type="compositionally biased region" description="Low complexity" evidence="8">
    <location>
        <begin position="12"/>
        <end position="26"/>
    </location>
</feature>
<dbReference type="InterPro" id="IPR009001">
    <property type="entry name" value="Transl_elong_EF1A/Init_IF2_C"/>
</dbReference>
<feature type="compositionally biased region" description="Basic and acidic residues" evidence="8">
    <location>
        <begin position="159"/>
        <end position="171"/>
    </location>
</feature>
<evidence type="ECO:0000256" key="3">
    <source>
        <dbReference type="ARBA" id="ARBA00022741"/>
    </source>
</evidence>
<evidence type="ECO:0000313" key="10">
    <source>
        <dbReference type="EMBL" id="CAL8143362.1"/>
    </source>
</evidence>
<dbReference type="CDD" id="cd04165">
    <property type="entry name" value="GTPBP1_like"/>
    <property type="match status" value="1"/>
</dbReference>
<dbReference type="Gene3D" id="2.40.30.10">
    <property type="entry name" value="Translation factors"/>
    <property type="match status" value="2"/>
</dbReference>
<keyword evidence="11" id="KW-1185">Reference proteome</keyword>
<proteinExistence type="inferred from homology"/>
<dbReference type="SUPFAM" id="SSF50447">
    <property type="entry name" value="Translation proteins"/>
    <property type="match status" value="1"/>
</dbReference>
<organism evidence="10 11">
    <name type="scientific">Orchesella dallaii</name>
    <dbReference type="NCBI Taxonomy" id="48710"/>
    <lineage>
        <taxon>Eukaryota</taxon>
        <taxon>Metazoa</taxon>
        <taxon>Ecdysozoa</taxon>
        <taxon>Arthropoda</taxon>
        <taxon>Hexapoda</taxon>
        <taxon>Collembola</taxon>
        <taxon>Entomobryomorpha</taxon>
        <taxon>Entomobryoidea</taxon>
        <taxon>Orchesellidae</taxon>
        <taxon>Orchesellinae</taxon>
        <taxon>Orchesella</taxon>
    </lineage>
</organism>
<evidence type="ECO:0000256" key="8">
    <source>
        <dbReference type="SAM" id="MobiDB-lite"/>
    </source>
</evidence>
<dbReference type="CDD" id="cd03694">
    <property type="entry name" value="GTPBP_II"/>
    <property type="match status" value="1"/>
</dbReference>
<dbReference type="SUPFAM" id="SSF52540">
    <property type="entry name" value="P-loop containing nucleoside triphosphate hydrolases"/>
    <property type="match status" value="1"/>
</dbReference>
<dbReference type="Pfam" id="PF10278">
    <property type="entry name" value="Med19"/>
    <property type="match status" value="1"/>
</dbReference>
<dbReference type="PANTHER" id="PTHR43721">
    <property type="entry name" value="ELONGATION FACTOR TU-RELATED"/>
    <property type="match status" value="1"/>
</dbReference>
<keyword evidence="3" id="KW-0547">Nucleotide-binding</keyword>
<dbReference type="PROSITE" id="PS51722">
    <property type="entry name" value="G_TR_2"/>
    <property type="match status" value="1"/>
</dbReference>
<dbReference type="Proteomes" id="UP001642540">
    <property type="component" value="Unassembled WGS sequence"/>
</dbReference>
<evidence type="ECO:0000256" key="6">
    <source>
        <dbReference type="ARBA" id="ARBA00023163"/>
    </source>
</evidence>
<gene>
    <name evidence="10" type="ORF">ODALV1_LOCUS29498</name>
</gene>
<feature type="compositionally biased region" description="Basic residues" evidence="8">
    <location>
        <begin position="211"/>
        <end position="220"/>
    </location>
</feature>
<sequence>MTEQFREVEQNSPTSSPGGSRSPVVSKQDSSDALKPTISFGGNPSIVPTAPFYYIREPPRKSDHTGATNVMALYGLEDFYKSRVSKVVDTLSSFLPNIPGPMNTVGSLDNSSLRSLIDKPPIVGRELLPLSSMQLSGFRLHPSVVSEKYSLMDPVEVPQKKLEDEPQKQKPDGTPSLLKRTTTSDIAPTAEKKQERKKRQGQVMEREKMKRGPKKKPERKKRQDVAKEREKMTKETTTKTDKHVVIKQTKRMDSFMSLFDTGTSDDLPTSVTLDLLGNAISSVPATDNLSPDTFIQQLPPEPQVGNIEYKLKLVNPTRQRFEHLVTQMKWRLREGEGEAIYEIGVEDSGLLRGLNNEEMSSSLRTLNEMAERLGATTTVLRRTLIPCLNEPGNKAHFVSEVLIRKLPEDSPSIDVRVAVMGNADAGKSTLLGVITQGELDDGRGRARLNMFRHLHEVESGRTSSISHEIVGFDAQGRVINYQEGSAERICETSSKLVTLIDLAGHAKYLRTTIRGVSGYSPHYIMFVISAVPGFTKITKEHLSLAVALQIPMMIVISKMDLTTEDGLHQILSDVEVHLTDVRCKKTPIRIYSESDVISVAATQPNQEVIPLISLSNVTGKGLSWLSKLMFLLPPGLTSDEREQLEKELPEFQIDEIFWIPRVGTILGGLLTQGVIKEKTSMLLGPLDDGSFQPVCVNSIRRHKTPCLMARASQSVSLSLDLEVTRLRKGMVLVSPQSCPKATRLFQADICVVYHATVICKGFQTTVYIGNVRQTAKIEEILSVSKISTNERASVVFRLMKHPEYLKVGSKIVFCNGTSKGFGTVVHLYPYETKCPLSS</sequence>
<comment type="caution">
    <text evidence="10">The sequence shown here is derived from an EMBL/GenBank/DDBJ whole genome shotgun (WGS) entry which is preliminary data.</text>
</comment>
<protein>
    <recommendedName>
        <fullName evidence="9">Tr-type G domain-containing protein</fullName>
    </recommendedName>
</protein>
<dbReference type="SUPFAM" id="SSF50465">
    <property type="entry name" value="EF-Tu/eEF-1alpha/eIF2-gamma C-terminal domain"/>
    <property type="match status" value="1"/>
</dbReference>
<dbReference type="InterPro" id="IPR000795">
    <property type="entry name" value="T_Tr_GTP-bd_dom"/>
</dbReference>
<keyword evidence="7" id="KW-0539">Nucleus</keyword>
<dbReference type="InterPro" id="IPR009000">
    <property type="entry name" value="Transl_B-barrel_sf"/>
</dbReference>
<accession>A0ABP1S4Q2</accession>
<evidence type="ECO:0000256" key="2">
    <source>
        <dbReference type="ARBA" id="ARBA00007249"/>
    </source>
</evidence>
<evidence type="ECO:0000256" key="5">
    <source>
        <dbReference type="ARBA" id="ARBA00023134"/>
    </source>
</evidence>